<feature type="compositionally biased region" description="Polar residues" evidence="1">
    <location>
        <begin position="18"/>
        <end position="28"/>
    </location>
</feature>
<keyword evidence="2" id="KW-0472">Membrane</keyword>
<dbReference type="OrthoDB" id="5220781at2759"/>
<gene>
    <name evidence="3" type="ORF">DL546_007257</name>
</gene>
<evidence type="ECO:0000256" key="2">
    <source>
        <dbReference type="SAM" id="Phobius"/>
    </source>
</evidence>
<feature type="region of interest" description="Disordered" evidence="1">
    <location>
        <begin position="1"/>
        <end position="28"/>
    </location>
</feature>
<keyword evidence="2" id="KW-1133">Transmembrane helix</keyword>
<feature type="compositionally biased region" description="Polar residues" evidence="1">
    <location>
        <begin position="80"/>
        <end position="92"/>
    </location>
</feature>
<evidence type="ECO:0000313" key="3">
    <source>
        <dbReference type="EMBL" id="RKU46804.1"/>
    </source>
</evidence>
<name>A0A420YG20_9PEZI</name>
<protein>
    <submittedName>
        <fullName evidence="3">Uncharacterized protein</fullName>
    </submittedName>
</protein>
<comment type="caution">
    <text evidence="3">The sequence shown here is derived from an EMBL/GenBank/DDBJ whole genome shotgun (WGS) entry which is preliminary data.</text>
</comment>
<feature type="region of interest" description="Disordered" evidence="1">
    <location>
        <begin position="204"/>
        <end position="227"/>
    </location>
</feature>
<dbReference type="Proteomes" id="UP000275385">
    <property type="component" value="Unassembled WGS sequence"/>
</dbReference>
<evidence type="ECO:0000256" key="1">
    <source>
        <dbReference type="SAM" id="MobiDB-lite"/>
    </source>
</evidence>
<organism evidence="3 4">
    <name type="scientific">Coniochaeta pulveracea</name>
    <dbReference type="NCBI Taxonomy" id="177199"/>
    <lineage>
        <taxon>Eukaryota</taxon>
        <taxon>Fungi</taxon>
        <taxon>Dikarya</taxon>
        <taxon>Ascomycota</taxon>
        <taxon>Pezizomycotina</taxon>
        <taxon>Sordariomycetes</taxon>
        <taxon>Sordariomycetidae</taxon>
        <taxon>Coniochaetales</taxon>
        <taxon>Coniochaetaceae</taxon>
        <taxon>Coniochaeta</taxon>
    </lineage>
</organism>
<proteinExistence type="predicted"/>
<keyword evidence="4" id="KW-1185">Reference proteome</keyword>
<dbReference type="EMBL" id="QVQW01000012">
    <property type="protein sequence ID" value="RKU46804.1"/>
    <property type="molecule type" value="Genomic_DNA"/>
</dbReference>
<reference evidence="3 4" key="1">
    <citation type="submission" date="2018-08" db="EMBL/GenBank/DDBJ databases">
        <title>Draft genome of the lignicolous fungus Coniochaeta pulveracea.</title>
        <authorList>
            <person name="Borstlap C.J."/>
            <person name="De Witt R.N."/>
            <person name="Botha A."/>
            <person name="Volschenk H."/>
        </authorList>
    </citation>
    <scope>NUCLEOTIDE SEQUENCE [LARGE SCALE GENOMIC DNA]</scope>
    <source>
        <strain evidence="3 4">CAB683</strain>
    </source>
</reference>
<feature type="transmembrane region" description="Helical" evidence="2">
    <location>
        <begin position="240"/>
        <end position="259"/>
    </location>
</feature>
<dbReference type="STRING" id="177199.A0A420YG20"/>
<feature type="region of interest" description="Disordered" evidence="1">
    <location>
        <begin position="118"/>
        <end position="141"/>
    </location>
</feature>
<feature type="region of interest" description="Disordered" evidence="1">
    <location>
        <begin position="60"/>
        <end position="93"/>
    </location>
</feature>
<dbReference type="AlphaFoldDB" id="A0A420YG20"/>
<sequence length="342" mass="37009">MSQPPSICVPSMLRRRTTAPSTPISVESNVDKYNWSPTSVMLSLLPNSIHSRISKMPLLRRTKSGPMRSEPGKQSHNHSRTWSASGITTPMSEDTETETMVASDGENALGPLWFSGQRSEPVGESIEKGGQPGSGVEWRSGRPGMELLISAVDESKNAARSTAYDAAFERNAYLDGLSYLLRGLPKDLDPKEVATLRKALPESVAKSPSAGRSSAFRPRSFDGPSDDGQPTLLQQMLRLVVARAIVWFCIIWPYVLLLLRMGAHYERKYKVSEQLLGGGIVLLNAIGERSSAVSRVIGSMGDGAVGRIVTDAFAWTVQGVATGVSEGVEEGLSLTGEKWMTS</sequence>
<accession>A0A420YG20</accession>
<keyword evidence="2" id="KW-0812">Transmembrane</keyword>
<evidence type="ECO:0000313" key="4">
    <source>
        <dbReference type="Proteomes" id="UP000275385"/>
    </source>
</evidence>